<dbReference type="InterPro" id="IPR016181">
    <property type="entry name" value="Acyl_CoA_acyltransferase"/>
</dbReference>
<dbReference type="PANTHER" id="PTHR43441">
    <property type="entry name" value="RIBOSOMAL-PROTEIN-SERINE ACETYLTRANSFERASE"/>
    <property type="match status" value="1"/>
</dbReference>
<dbReference type="InterPro" id="IPR000182">
    <property type="entry name" value="GNAT_dom"/>
</dbReference>
<dbReference type="GO" id="GO:1990189">
    <property type="term" value="F:protein N-terminal-serine acetyltransferase activity"/>
    <property type="evidence" value="ECO:0007669"/>
    <property type="project" value="TreeGrafter"/>
</dbReference>
<name>A0A8H4UUC4_9HYPO</name>
<feature type="region of interest" description="Disordered" evidence="1">
    <location>
        <begin position="1"/>
        <end position="21"/>
    </location>
</feature>
<dbReference type="OrthoDB" id="41238at2759"/>
<reference evidence="3" key="2">
    <citation type="submission" date="2020-05" db="EMBL/GenBank/DDBJ databases">
        <authorList>
            <person name="Kim H.-S."/>
            <person name="Proctor R.H."/>
            <person name="Brown D.W."/>
        </authorList>
    </citation>
    <scope>NUCLEOTIDE SEQUENCE</scope>
    <source>
        <strain evidence="3">NRRL 22465</strain>
    </source>
</reference>
<accession>A0A8H4UUC4</accession>
<evidence type="ECO:0000313" key="3">
    <source>
        <dbReference type="EMBL" id="KAF4984088.1"/>
    </source>
</evidence>
<reference evidence="3" key="1">
    <citation type="journal article" date="2020" name="BMC Genomics">
        <title>Correction to: Identification and distribution of gene clusters required for synthesis of sphingolipid metabolism inhibitors in diverse species of the filamentous fungus Fusarium.</title>
        <authorList>
            <person name="Kim H.S."/>
            <person name="Lohmar J.M."/>
            <person name="Busman M."/>
            <person name="Brown D.W."/>
            <person name="Naumann T.A."/>
            <person name="Divon H.H."/>
            <person name="Lysoe E."/>
            <person name="Uhlig S."/>
            <person name="Proctor R.H."/>
        </authorList>
    </citation>
    <scope>NUCLEOTIDE SEQUENCE</scope>
    <source>
        <strain evidence="3">NRRL 22465</strain>
    </source>
</reference>
<dbReference type="GO" id="GO:0008999">
    <property type="term" value="F:protein-N-terminal-alanine acetyltransferase activity"/>
    <property type="evidence" value="ECO:0007669"/>
    <property type="project" value="TreeGrafter"/>
</dbReference>
<evidence type="ECO:0000259" key="2">
    <source>
        <dbReference type="Pfam" id="PF13302"/>
    </source>
</evidence>
<sequence length="238" mass="26903">MSEQPVGPISPSGSASSPSRVSLDGRYTSLIPLEAAHADPTFKHLGGEKNGHLWTYMFGGPYLDESEWRKTVEGFSKGTDPLFFTVLSGPRADPQSEPVGQMSYLNIVPSHRRIEIGSIILGEQLKQTRASSEAFYLLIKHAFDDLGYLRVEWKANYLNKPSLSASERLGFVSEGVFRKHMIIKERHRDTAWYSITDDEWPAVKKSLEAWLGQDNFDESGRQIKALRDIRLAFEKEQK</sequence>
<comment type="caution">
    <text evidence="3">The sequence shown here is derived from an EMBL/GenBank/DDBJ whole genome shotgun (WGS) entry which is preliminary data.</text>
</comment>
<dbReference type="Pfam" id="PF13302">
    <property type="entry name" value="Acetyltransf_3"/>
    <property type="match status" value="1"/>
</dbReference>
<dbReference type="PANTHER" id="PTHR43441:SF2">
    <property type="entry name" value="FAMILY ACETYLTRANSFERASE, PUTATIVE (AFU_ORTHOLOGUE AFUA_7G00850)-RELATED"/>
    <property type="match status" value="1"/>
</dbReference>
<dbReference type="AlphaFoldDB" id="A0A8H4UUC4"/>
<dbReference type="EMBL" id="JABEYC010000034">
    <property type="protein sequence ID" value="KAF4984088.1"/>
    <property type="molecule type" value="Genomic_DNA"/>
</dbReference>
<dbReference type="FunFam" id="3.40.630.30:FF:000047">
    <property type="entry name" value="Acetyltransferase, GNAT family"/>
    <property type="match status" value="1"/>
</dbReference>
<dbReference type="InterPro" id="IPR051908">
    <property type="entry name" value="Ribosomal_N-acetyltransferase"/>
</dbReference>
<dbReference type="SUPFAM" id="SSF55729">
    <property type="entry name" value="Acyl-CoA N-acyltransferases (Nat)"/>
    <property type="match status" value="1"/>
</dbReference>
<proteinExistence type="predicted"/>
<dbReference type="Proteomes" id="UP000635477">
    <property type="component" value="Unassembled WGS sequence"/>
</dbReference>
<gene>
    <name evidence="3" type="ORF">FZEAL_627</name>
</gene>
<keyword evidence="4" id="KW-1185">Reference proteome</keyword>
<dbReference type="Gene3D" id="3.40.630.30">
    <property type="match status" value="1"/>
</dbReference>
<evidence type="ECO:0000256" key="1">
    <source>
        <dbReference type="SAM" id="MobiDB-lite"/>
    </source>
</evidence>
<feature type="domain" description="N-acetyltransferase" evidence="2">
    <location>
        <begin position="30"/>
        <end position="172"/>
    </location>
</feature>
<organism evidence="3 4">
    <name type="scientific">Fusarium zealandicum</name>
    <dbReference type="NCBI Taxonomy" id="1053134"/>
    <lineage>
        <taxon>Eukaryota</taxon>
        <taxon>Fungi</taxon>
        <taxon>Dikarya</taxon>
        <taxon>Ascomycota</taxon>
        <taxon>Pezizomycotina</taxon>
        <taxon>Sordariomycetes</taxon>
        <taxon>Hypocreomycetidae</taxon>
        <taxon>Hypocreales</taxon>
        <taxon>Nectriaceae</taxon>
        <taxon>Fusarium</taxon>
        <taxon>Fusarium staphyleae species complex</taxon>
    </lineage>
</organism>
<evidence type="ECO:0000313" key="4">
    <source>
        <dbReference type="Proteomes" id="UP000635477"/>
    </source>
</evidence>
<protein>
    <recommendedName>
        <fullName evidence="2">N-acetyltransferase domain-containing protein</fullName>
    </recommendedName>
</protein>